<dbReference type="Proteomes" id="UP000645555">
    <property type="component" value="Unassembled WGS sequence"/>
</dbReference>
<accession>A0A918NTC6</accession>
<evidence type="ECO:0000313" key="2">
    <source>
        <dbReference type="EMBL" id="GGX94086.1"/>
    </source>
</evidence>
<name>A0A918NTC6_9ACTN</name>
<proteinExistence type="predicted"/>
<reference evidence="2" key="1">
    <citation type="journal article" date="2014" name="Int. J. Syst. Evol. Microbiol.">
        <title>Complete genome sequence of Corynebacterium casei LMG S-19264T (=DSM 44701T), isolated from a smear-ripened cheese.</title>
        <authorList>
            <consortium name="US DOE Joint Genome Institute (JGI-PGF)"/>
            <person name="Walter F."/>
            <person name="Albersmeier A."/>
            <person name="Kalinowski J."/>
            <person name="Ruckert C."/>
        </authorList>
    </citation>
    <scope>NUCLEOTIDE SEQUENCE</scope>
    <source>
        <strain evidence="2">JCM 4956</strain>
    </source>
</reference>
<evidence type="ECO:0000256" key="1">
    <source>
        <dbReference type="SAM" id="MobiDB-lite"/>
    </source>
</evidence>
<feature type="region of interest" description="Disordered" evidence="1">
    <location>
        <begin position="37"/>
        <end position="67"/>
    </location>
</feature>
<organism evidence="2 3">
    <name type="scientific">Streptomyces fructofermentans</name>
    <dbReference type="NCBI Taxonomy" id="152141"/>
    <lineage>
        <taxon>Bacteria</taxon>
        <taxon>Bacillati</taxon>
        <taxon>Actinomycetota</taxon>
        <taxon>Actinomycetes</taxon>
        <taxon>Kitasatosporales</taxon>
        <taxon>Streptomycetaceae</taxon>
        <taxon>Streptomyces</taxon>
    </lineage>
</organism>
<dbReference type="EMBL" id="BMWD01000040">
    <property type="protein sequence ID" value="GGX94086.1"/>
    <property type="molecule type" value="Genomic_DNA"/>
</dbReference>
<reference evidence="2" key="2">
    <citation type="submission" date="2020-09" db="EMBL/GenBank/DDBJ databases">
        <authorList>
            <person name="Sun Q."/>
            <person name="Ohkuma M."/>
        </authorList>
    </citation>
    <scope>NUCLEOTIDE SEQUENCE</scope>
    <source>
        <strain evidence="2">JCM 4956</strain>
    </source>
</reference>
<evidence type="ECO:0000313" key="3">
    <source>
        <dbReference type="Proteomes" id="UP000645555"/>
    </source>
</evidence>
<dbReference type="AlphaFoldDB" id="A0A918NTC6"/>
<keyword evidence="3" id="KW-1185">Reference proteome</keyword>
<protein>
    <submittedName>
        <fullName evidence="2">Uncharacterized protein</fullName>
    </submittedName>
</protein>
<sequence length="159" mass="17517">MYFFGAITNSQVAINSGTVTQTMVKEFTNTYLGGRAQAVPEPQSTPVSGEFDLPHQPQPAATQGNAGSISAETFCRTYLPPMLDDLQRRLPELGLRRKTEQALRRRILGLRDELNRTPVDMKAVTAELDDIHGALRAAPRNRVSLTDDLRGAPRRGGTR</sequence>
<comment type="caution">
    <text evidence="2">The sequence shown here is derived from an EMBL/GenBank/DDBJ whole genome shotgun (WGS) entry which is preliminary data.</text>
</comment>
<gene>
    <name evidence="2" type="ORF">GCM10010515_71260</name>
</gene>